<proteinExistence type="predicted"/>
<dbReference type="EMBL" id="HADW01010645">
    <property type="protein sequence ID" value="SBP12045.1"/>
    <property type="molecule type" value="Transcribed_RNA"/>
</dbReference>
<reference evidence="1" key="2">
    <citation type="submission" date="2016-06" db="EMBL/GenBank/DDBJ databases">
        <title>The genome of a short-lived fish provides insights into sex chromosome evolution and the genetic control of aging.</title>
        <authorList>
            <person name="Reichwald K."/>
            <person name="Felder M."/>
            <person name="Petzold A."/>
            <person name="Koch P."/>
            <person name="Groth M."/>
            <person name="Platzer M."/>
        </authorList>
    </citation>
    <scope>NUCLEOTIDE SEQUENCE</scope>
    <source>
        <tissue evidence="1">Brain</tissue>
    </source>
</reference>
<feature type="non-terminal residue" evidence="1">
    <location>
        <position position="35"/>
    </location>
</feature>
<accession>A0A1A7X2B5</accession>
<reference evidence="1" key="1">
    <citation type="submission" date="2016-05" db="EMBL/GenBank/DDBJ databases">
        <authorList>
            <person name="Lavstsen T."/>
            <person name="Jespersen J.S."/>
        </authorList>
    </citation>
    <scope>NUCLEOTIDE SEQUENCE</scope>
    <source>
        <tissue evidence="1">Brain</tissue>
    </source>
</reference>
<gene>
    <name evidence="1" type="primary">Nfu_g_1_016985</name>
</gene>
<name>A0A1A7X2B5_9TELE</name>
<protein>
    <submittedName>
        <fullName evidence="1">Uncharacterized protein</fullName>
    </submittedName>
</protein>
<feature type="non-terminal residue" evidence="1">
    <location>
        <position position="1"/>
    </location>
</feature>
<sequence>SLESWMVVSGDRKQLQVELMFKTSFPSAAPPPPPP</sequence>
<dbReference type="AlphaFoldDB" id="A0A1A7X2B5"/>
<evidence type="ECO:0000313" key="1">
    <source>
        <dbReference type="EMBL" id="SBP12045.1"/>
    </source>
</evidence>
<organism evidence="1">
    <name type="scientific">Iconisemion striatum</name>
    <dbReference type="NCBI Taxonomy" id="60296"/>
    <lineage>
        <taxon>Eukaryota</taxon>
        <taxon>Metazoa</taxon>
        <taxon>Chordata</taxon>
        <taxon>Craniata</taxon>
        <taxon>Vertebrata</taxon>
        <taxon>Euteleostomi</taxon>
        <taxon>Actinopterygii</taxon>
        <taxon>Neopterygii</taxon>
        <taxon>Teleostei</taxon>
        <taxon>Neoteleostei</taxon>
        <taxon>Acanthomorphata</taxon>
        <taxon>Ovalentaria</taxon>
        <taxon>Atherinomorphae</taxon>
        <taxon>Cyprinodontiformes</taxon>
        <taxon>Nothobranchiidae</taxon>
        <taxon>Iconisemion</taxon>
    </lineage>
</organism>